<dbReference type="EMBL" id="KV019049">
    <property type="protein sequence ID" value="KZV16491.1"/>
    <property type="molecule type" value="Genomic_DNA"/>
</dbReference>
<gene>
    <name evidence="1" type="ORF">F511_10103</name>
</gene>
<accession>A0A2Z7A5G6</accession>
<protein>
    <submittedName>
        <fullName evidence="1">Uncharacterized protein</fullName>
    </submittedName>
</protein>
<evidence type="ECO:0000313" key="2">
    <source>
        <dbReference type="Proteomes" id="UP000250235"/>
    </source>
</evidence>
<dbReference type="AlphaFoldDB" id="A0A2Z7A5G6"/>
<keyword evidence="2" id="KW-1185">Reference proteome</keyword>
<dbReference type="Proteomes" id="UP000250235">
    <property type="component" value="Unassembled WGS sequence"/>
</dbReference>
<dbReference type="OrthoDB" id="610799at2759"/>
<organism evidence="1 2">
    <name type="scientific">Dorcoceras hygrometricum</name>
    <dbReference type="NCBI Taxonomy" id="472368"/>
    <lineage>
        <taxon>Eukaryota</taxon>
        <taxon>Viridiplantae</taxon>
        <taxon>Streptophyta</taxon>
        <taxon>Embryophyta</taxon>
        <taxon>Tracheophyta</taxon>
        <taxon>Spermatophyta</taxon>
        <taxon>Magnoliopsida</taxon>
        <taxon>eudicotyledons</taxon>
        <taxon>Gunneridae</taxon>
        <taxon>Pentapetalae</taxon>
        <taxon>asterids</taxon>
        <taxon>lamiids</taxon>
        <taxon>Lamiales</taxon>
        <taxon>Gesneriaceae</taxon>
        <taxon>Didymocarpoideae</taxon>
        <taxon>Trichosporeae</taxon>
        <taxon>Loxocarpinae</taxon>
        <taxon>Dorcoceras</taxon>
    </lineage>
</organism>
<dbReference type="PANTHER" id="PTHR33647:SF5">
    <property type="entry name" value="OS01G0793900 PROTEIN"/>
    <property type="match status" value="1"/>
</dbReference>
<reference evidence="1 2" key="1">
    <citation type="journal article" date="2015" name="Proc. Natl. Acad. Sci. U.S.A.">
        <title>The resurrection genome of Boea hygrometrica: A blueprint for survival of dehydration.</title>
        <authorList>
            <person name="Xiao L."/>
            <person name="Yang G."/>
            <person name="Zhang L."/>
            <person name="Yang X."/>
            <person name="Zhao S."/>
            <person name="Ji Z."/>
            <person name="Zhou Q."/>
            <person name="Hu M."/>
            <person name="Wang Y."/>
            <person name="Chen M."/>
            <person name="Xu Y."/>
            <person name="Jin H."/>
            <person name="Xiao X."/>
            <person name="Hu G."/>
            <person name="Bao F."/>
            <person name="Hu Y."/>
            <person name="Wan P."/>
            <person name="Li L."/>
            <person name="Deng X."/>
            <person name="Kuang T."/>
            <person name="Xiang C."/>
            <person name="Zhu J.K."/>
            <person name="Oliver M.J."/>
            <person name="He Y."/>
        </authorList>
    </citation>
    <scope>NUCLEOTIDE SEQUENCE [LARGE SCALE GENOMIC DNA]</scope>
    <source>
        <strain evidence="2">cv. XS01</strain>
    </source>
</reference>
<proteinExistence type="predicted"/>
<name>A0A2Z7A5G6_9LAMI</name>
<sequence>MGNCMIKESSILWGGEDWATSDEKTRNIEDLCHQSTDFTTEKTSLVGVSSSSPKAAGTKVKIRISKKQLEDHLKDPDFQGLSAQQVLARLTDSGDRRPSTPALQSIPE</sequence>
<evidence type="ECO:0000313" key="1">
    <source>
        <dbReference type="EMBL" id="KZV16491.1"/>
    </source>
</evidence>
<dbReference type="PANTHER" id="PTHR33647">
    <property type="entry name" value="OS01G0793900 PROTEIN"/>
    <property type="match status" value="1"/>
</dbReference>